<evidence type="ECO:0000256" key="1">
    <source>
        <dbReference type="ARBA" id="ARBA00004496"/>
    </source>
</evidence>
<dbReference type="EMBL" id="JASPKZ010008897">
    <property type="protein sequence ID" value="KAJ9578234.1"/>
    <property type="molecule type" value="Genomic_DNA"/>
</dbReference>
<evidence type="ECO:0000256" key="3">
    <source>
        <dbReference type="ARBA" id="ARBA00022490"/>
    </source>
</evidence>
<dbReference type="SUPFAM" id="SSF54236">
    <property type="entry name" value="Ubiquitin-like"/>
    <property type="match status" value="2"/>
</dbReference>
<keyword evidence="4" id="KW-0677">Repeat</keyword>
<keyword evidence="9" id="KW-1185">Reference proteome</keyword>
<gene>
    <name evidence="8" type="ORF">L9F63_005533</name>
</gene>
<dbReference type="PRINTS" id="PR01301">
    <property type="entry name" value="RGSPROTEIN"/>
</dbReference>
<dbReference type="PROSITE" id="PS50898">
    <property type="entry name" value="RBD"/>
    <property type="match status" value="2"/>
</dbReference>
<feature type="region of interest" description="Disordered" evidence="5">
    <location>
        <begin position="211"/>
        <end position="269"/>
    </location>
</feature>
<evidence type="ECO:0000313" key="9">
    <source>
        <dbReference type="Proteomes" id="UP001233999"/>
    </source>
</evidence>
<dbReference type="CDD" id="cd17067">
    <property type="entry name" value="RBD2_RGS12_like"/>
    <property type="match status" value="1"/>
</dbReference>
<evidence type="ECO:0000256" key="4">
    <source>
        <dbReference type="ARBA" id="ARBA00022737"/>
    </source>
</evidence>
<dbReference type="InterPro" id="IPR036305">
    <property type="entry name" value="RGS_sf"/>
</dbReference>
<keyword evidence="2" id="KW-0343">GTPase activation</keyword>
<dbReference type="InterPro" id="IPR003109">
    <property type="entry name" value="GoLoco_motif"/>
</dbReference>
<feature type="non-terminal residue" evidence="8">
    <location>
        <position position="1"/>
    </location>
</feature>
<feature type="domain" description="RGS" evidence="6">
    <location>
        <begin position="82"/>
        <end position="198"/>
    </location>
</feature>
<comment type="subcellular location">
    <subcellularLocation>
        <location evidence="1">Cytoplasm</location>
    </subcellularLocation>
</comment>
<dbReference type="Gene3D" id="1.10.196.10">
    <property type="match status" value="1"/>
</dbReference>
<name>A0AAD8E666_DIPPU</name>
<proteinExistence type="predicted"/>
<dbReference type="GO" id="GO:0005096">
    <property type="term" value="F:GTPase activator activity"/>
    <property type="evidence" value="ECO:0007669"/>
    <property type="project" value="UniProtKB-KW"/>
</dbReference>
<sequence>NAVHTQNRPQFKKWGDPTFTASRTFIRASTGRASGRRISRKLLQRSNSTDDNVFNKNEGHEGSVELLQDDEPERGVASWASSFEKLLGDAAGLHTFAEFLKKEFSHENIYFWVACEKYRLLNNASERATAARDIFERHLCLGALEPVNVDSHARQATQDGLAEAAPTLFLHAQKQIFNLMKFDSYPRFLKSELYKDCLVRELSGRELPFPGGDDLDTGLQLHTSGDSSNGHSKLKKSRSDAEDRRRKSLLPWHRKNRSKSKDRGESEYNKLRMLQQKHDTEDTVSVRSDVTSSRSSLASWDLALRGSFSRQSMTSGEGESCCTLCRVILPDGATTVVQTRNSESVRDLVLRLLDKRGLHYSAFDVFAGTNIKPLSLDEDSAVLAGKEVRVEQRAVFRLDLPNRKTIGVKAKPGKTLAEVLRPILHKYGYKLELITLCLMSENEVVELSAPVTSVDNQRLQVLTRSAEVAWKNEVAHTVASQHKLKATGPTLDEITNRVFEELLQGKVADGTHTMSDQGSIRSEDWGSEHSSGIFGRFLRRDSALLDKARESRVKGKKATGSSKHIGEDGDCKGASSTNTKPPLIAKWKVGVKLQGRSESDELYEGLKRAQRSRLEDQRGTEINFELPDFLKDKENAPQTGKKFRKLRRADESSSKFYESIEPPAGTSQENVPGGASSKCGYKSTPGTLVTRLLDSSFIAEGVIPSPRQAEEYFLGHRSDSSKLDKTRRGDSSGPPSSLDNTLVELNPLDTTLTCGDSGDELAQGSNRPRQYSDPPPLPPKPKHIPVKASAWGSNGTANPPTFRTPADGANSRFLRPSEAKRDARVCRSRRAVYLDQPSSSFV</sequence>
<dbReference type="SUPFAM" id="SSF48097">
    <property type="entry name" value="Regulator of G-protein signaling, RGS"/>
    <property type="match status" value="1"/>
</dbReference>
<reference evidence="8" key="1">
    <citation type="journal article" date="2023" name="IScience">
        <title>Live-bearing cockroach genome reveals convergent evolutionary mechanisms linked to viviparity in insects and beyond.</title>
        <authorList>
            <person name="Fouks B."/>
            <person name="Harrison M.C."/>
            <person name="Mikhailova A.A."/>
            <person name="Marchal E."/>
            <person name="English S."/>
            <person name="Carruthers M."/>
            <person name="Jennings E.C."/>
            <person name="Chiamaka E.L."/>
            <person name="Frigard R.A."/>
            <person name="Pippel M."/>
            <person name="Attardo G.M."/>
            <person name="Benoit J.B."/>
            <person name="Bornberg-Bauer E."/>
            <person name="Tobe S.S."/>
        </authorList>
    </citation>
    <scope>NUCLEOTIDE SEQUENCE</scope>
    <source>
        <strain evidence="8">Stay&amp;Tobe</strain>
    </source>
</reference>
<dbReference type="FunFam" id="1.10.167.10:FF:000001">
    <property type="entry name" value="Putative regulator of g-protein signaling 12"/>
    <property type="match status" value="1"/>
</dbReference>
<dbReference type="PANTHER" id="PTHR45945:SF3">
    <property type="entry name" value="REGULATOR OF G-PROTEIN SIGNALING LOCO"/>
    <property type="match status" value="1"/>
</dbReference>
<comment type="caution">
    <text evidence="8">The sequence shown here is derived from an EMBL/GenBank/DDBJ whole genome shotgun (WGS) entry which is preliminary data.</text>
</comment>
<dbReference type="PROSITE" id="PS50132">
    <property type="entry name" value="RGS"/>
    <property type="match status" value="1"/>
</dbReference>
<dbReference type="Pfam" id="PF02196">
    <property type="entry name" value="RBD"/>
    <property type="match status" value="1"/>
</dbReference>
<feature type="compositionally biased region" description="Basic and acidic residues" evidence="5">
    <location>
        <begin position="715"/>
        <end position="730"/>
    </location>
</feature>
<dbReference type="Proteomes" id="UP001233999">
    <property type="component" value="Unassembled WGS sequence"/>
</dbReference>
<feature type="compositionally biased region" description="Polar residues" evidence="5">
    <location>
        <begin position="220"/>
        <end position="231"/>
    </location>
</feature>
<protein>
    <submittedName>
        <fullName evidence="8">Uncharacterized protein</fullName>
    </submittedName>
</protein>
<evidence type="ECO:0000259" key="6">
    <source>
        <dbReference type="PROSITE" id="PS50132"/>
    </source>
</evidence>
<dbReference type="GO" id="GO:0005634">
    <property type="term" value="C:nucleus"/>
    <property type="evidence" value="ECO:0007669"/>
    <property type="project" value="TreeGrafter"/>
</dbReference>
<dbReference type="Gene3D" id="3.10.20.90">
    <property type="entry name" value="Phosphatidylinositol 3-kinase Catalytic Subunit, Chain A, domain 1"/>
    <property type="match status" value="2"/>
</dbReference>
<dbReference type="AlphaFoldDB" id="A0AAD8E666"/>
<dbReference type="SMART" id="SM00390">
    <property type="entry name" value="GoLoco"/>
    <property type="match status" value="1"/>
</dbReference>
<feature type="region of interest" description="Disordered" evidence="5">
    <location>
        <begin position="633"/>
        <end position="681"/>
    </location>
</feature>
<dbReference type="InterPro" id="IPR024066">
    <property type="entry name" value="RGS_subdom1/3"/>
</dbReference>
<evidence type="ECO:0000256" key="2">
    <source>
        <dbReference type="ARBA" id="ARBA00022468"/>
    </source>
</evidence>
<dbReference type="SMART" id="SM00455">
    <property type="entry name" value="RBD"/>
    <property type="match status" value="2"/>
</dbReference>
<dbReference type="InterPro" id="IPR016137">
    <property type="entry name" value="RGS"/>
</dbReference>
<dbReference type="PANTHER" id="PTHR45945">
    <property type="entry name" value="REGULATOR OF G-PROTEIN SIGNALING LOCO"/>
    <property type="match status" value="1"/>
</dbReference>
<dbReference type="CDD" id="cd01817">
    <property type="entry name" value="RBD1_RGS12_like"/>
    <property type="match status" value="1"/>
</dbReference>
<feature type="domain" description="RBD" evidence="7">
    <location>
        <begin position="323"/>
        <end position="393"/>
    </location>
</feature>
<dbReference type="GO" id="GO:0007165">
    <property type="term" value="P:signal transduction"/>
    <property type="evidence" value="ECO:0007669"/>
    <property type="project" value="InterPro"/>
</dbReference>
<dbReference type="GO" id="GO:0005886">
    <property type="term" value="C:plasma membrane"/>
    <property type="evidence" value="ECO:0007669"/>
    <property type="project" value="TreeGrafter"/>
</dbReference>
<evidence type="ECO:0000256" key="5">
    <source>
        <dbReference type="SAM" id="MobiDB-lite"/>
    </source>
</evidence>
<dbReference type="Pfam" id="PF00615">
    <property type="entry name" value="RGS"/>
    <property type="match status" value="1"/>
</dbReference>
<dbReference type="InterPro" id="IPR044926">
    <property type="entry name" value="RGS_subdomain_2"/>
</dbReference>
<evidence type="ECO:0000259" key="7">
    <source>
        <dbReference type="PROSITE" id="PS50898"/>
    </source>
</evidence>
<accession>A0AAD8E666</accession>
<organism evidence="8 9">
    <name type="scientific">Diploptera punctata</name>
    <name type="common">Pacific beetle cockroach</name>
    <dbReference type="NCBI Taxonomy" id="6984"/>
    <lineage>
        <taxon>Eukaryota</taxon>
        <taxon>Metazoa</taxon>
        <taxon>Ecdysozoa</taxon>
        <taxon>Arthropoda</taxon>
        <taxon>Hexapoda</taxon>
        <taxon>Insecta</taxon>
        <taxon>Pterygota</taxon>
        <taxon>Neoptera</taxon>
        <taxon>Polyneoptera</taxon>
        <taxon>Dictyoptera</taxon>
        <taxon>Blattodea</taxon>
        <taxon>Blaberoidea</taxon>
        <taxon>Blaberidae</taxon>
        <taxon>Diplopterinae</taxon>
        <taxon>Diploptera</taxon>
    </lineage>
</organism>
<evidence type="ECO:0000313" key="8">
    <source>
        <dbReference type="EMBL" id="KAJ9578234.1"/>
    </source>
</evidence>
<keyword evidence="3" id="KW-0963">Cytoplasm</keyword>
<dbReference type="PROSITE" id="PS50877">
    <property type="entry name" value="GOLOCO"/>
    <property type="match status" value="1"/>
</dbReference>
<feature type="compositionally biased region" description="Polar residues" evidence="5">
    <location>
        <begin position="791"/>
        <end position="801"/>
    </location>
</feature>
<dbReference type="SMART" id="SM00315">
    <property type="entry name" value="RGS"/>
    <property type="match status" value="1"/>
</dbReference>
<dbReference type="InterPro" id="IPR029071">
    <property type="entry name" value="Ubiquitin-like_domsf"/>
</dbReference>
<reference evidence="8" key="2">
    <citation type="submission" date="2023-05" db="EMBL/GenBank/DDBJ databases">
        <authorList>
            <person name="Fouks B."/>
        </authorList>
    </citation>
    <scope>NUCLEOTIDE SEQUENCE</scope>
    <source>
        <strain evidence="8">Stay&amp;Tobe</strain>
        <tissue evidence="8">Testes</tissue>
    </source>
</reference>
<dbReference type="InterPro" id="IPR046995">
    <property type="entry name" value="RGS10/12/14-like"/>
</dbReference>
<dbReference type="Gene3D" id="1.10.167.10">
    <property type="entry name" value="Regulator of G-protein Signalling 4, domain 2"/>
    <property type="match status" value="1"/>
</dbReference>
<dbReference type="InterPro" id="IPR003116">
    <property type="entry name" value="RBD_dom"/>
</dbReference>
<dbReference type="GO" id="GO:0008277">
    <property type="term" value="P:regulation of G protein-coupled receptor signaling pathway"/>
    <property type="evidence" value="ECO:0007669"/>
    <property type="project" value="TreeGrafter"/>
</dbReference>
<feature type="region of interest" description="Disordered" evidence="5">
    <location>
        <begin position="549"/>
        <end position="579"/>
    </location>
</feature>
<feature type="compositionally biased region" description="Basic residues" evidence="5">
    <location>
        <begin position="246"/>
        <end position="258"/>
    </location>
</feature>
<feature type="domain" description="RBD" evidence="7">
    <location>
        <begin position="394"/>
        <end position="464"/>
    </location>
</feature>
<feature type="region of interest" description="Disordered" evidence="5">
    <location>
        <begin position="715"/>
        <end position="821"/>
    </location>
</feature>
<feature type="compositionally biased region" description="Basic and acidic residues" evidence="5">
    <location>
        <begin position="259"/>
        <end position="269"/>
    </location>
</feature>
<dbReference type="GO" id="GO:0005737">
    <property type="term" value="C:cytoplasm"/>
    <property type="evidence" value="ECO:0007669"/>
    <property type="project" value="UniProtKB-SubCell"/>
</dbReference>